<reference evidence="1 2" key="1">
    <citation type="journal article" date="2016" name="Nat. Commun.">
        <title>Thousands of microbial genomes shed light on interconnected biogeochemical processes in an aquifer system.</title>
        <authorList>
            <person name="Anantharaman K."/>
            <person name="Brown C.T."/>
            <person name="Hug L.A."/>
            <person name="Sharon I."/>
            <person name="Castelle C.J."/>
            <person name="Probst A.J."/>
            <person name="Thomas B.C."/>
            <person name="Singh A."/>
            <person name="Wilkins M.J."/>
            <person name="Karaoz U."/>
            <person name="Brodie E.L."/>
            <person name="Williams K.H."/>
            <person name="Hubbard S.S."/>
            <person name="Banfield J.F."/>
        </authorList>
    </citation>
    <scope>NUCLEOTIDE SEQUENCE [LARGE SCALE GENOMIC DNA]</scope>
</reference>
<evidence type="ECO:0000313" key="1">
    <source>
        <dbReference type="EMBL" id="OGK26669.1"/>
    </source>
</evidence>
<protein>
    <recommendedName>
        <fullName evidence="3">Type 4 fimbrial biogenesis protein PilX N-terminal domain-containing protein</fullName>
    </recommendedName>
</protein>
<comment type="caution">
    <text evidence="1">The sequence shown here is derived from an EMBL/GenBank/DDBJ whole genome shotgun (WGS) entry which is preliminary data.</text>
</comment>
<evidence type="ECO:0000313" key="2">
    <source>
        <dbReference type="Proteomes" id="UP000178597"/>
    </source>
</evidence>
<gene>
    <name evidence="1" type="ORF">A3C28_02670</name>
</gene>
<evidence type="ECO:0008006" key="3">
    <source>
        <dbReference type="Google" id="ProtNLM"/>
    </source>
</evidence>
<dbReference type="AlphaFoldDB" id="A0A1F7H5V5"/>
<dbReference type="EMBL" id="MFZP01000040">
    <property type="protein sequence ID" value="OGK26669.1"/>
    <property type="molecule type" value="Genomic_DNA"/>
</dbReference>
<accession>A0A1F7H5V5</accession>
<dbReference type="Proteomes" id="UP000178597">
    <property type="component" value="Unassembled WGS sequence"/>
</dbReference>
<dbReference type="STRING" id="1802040.A3C28_02670"/>
<name>A0A1F7H5V5_9BACT</name>
<sequence length="271" mass="29264">MKNHKSGQVLLVAVLLIATVLTVTLTLTLKSTTETQLTKLEEDSQKTLSAAEAAVEAALKQGNITDFSTLGLSNFTGSATVGTQTSREFVTPLLQKNQQYTVYLAEYPDLNSGYFTQNINFYFGGENDTNCSGTRTTPALEVTLLYSTNSMRRWVIEPCSSGTKIGGSQLTSATQLGTVHSAEGFSFRYSSTPSSSEGVQITPYAQPKMLVIRALFNQTRIALESTNAAVNIPLQGKTVTSTATSQTGVTKKVQLFQSYPQLPASFFVTSF</sequence>
<proteinExistence type="predicted"/>
<organism evidence="1 2">
    <name type="scientific">Candidatus Roizmanbacteria bacterium RIFCSPHIGHO2_02_FULL_39_9</name>
    <dbReference type="NCBI Taxonomy" id="1802040"/>
    <lineage>
        <taxon>Bacteria</taxon>
        <taxon>Candidatus Roizmaniibacteriota</taxon>
    </lineage>
</organism>